<feature type="region of interest" description="Disordered" evidence="1">
    <location>
        <begin position="1"/>
        <end position="36"/>
    </location>
</feature>
<evidence type="ECO:0000313" key="3">
    <source>
        <dbReference type="Proteomes" id="UP000038010"/>
    </source>
</evidence>
<dbReference type="InterPro" id="IPR053261">
    <property type="entry name" value="Polyketide-peptide_reg"/>
</dbReference>
<dbReference type="VEuPathDB" id="FungiDB:AB675_619"/>
<dbReference type="GeneID" id="28738342"/>
<feature type="compositionally biased region" description="Pro residues" evidence="1">
    <location>
        <begin position="1"/>
        <end position="10"/>
    </location>
</feature>
<dbReference type="STRING" id="1664694.A0A0N1I158"/>
<sequence>MSYRSSPPPSHRPDSRPMSISTISMPPAHSNQPLHPQHTPLSKLLLDYAPIAFQSATQHPFLRQAGLGQITTQTLSRWLSQDRVYAQAYVNFIGALIARIHLPHTHVRDKGASLRWRILKLLTSCLDNINRELDLFDETSRKYNLQLDQSRKPGTPFEPLSATKQYEGLFRAFGSDPSMSLLEGLVVLWATETCYLHAWKYAKSFWPEERSTNPDRAAPMPGIVSPVAQVESLQWRRVSELPGQEPEPYRGPAGQNSEDPRFNIEPPTPQSAVSATTIKSGGSSHCSNDPTHAGPLTPVSEREIHDAPELVIQPRKDLDGGALREAFIPNWTSREFEVFVEEIADVMDELSIREEGWRRVEVFKAVWEHILGIEAGFWPDV</sequence>
<dbReference type="Gene3D" id="1.20.910.10">
    <property type="entry name" value="Heme oxygenase-like"/>
    <property type="match status" value="1"/>
</dbReference>
<protein>
    <recommendedName>
        <fullName evidence="4">Thiaminase-2/PQQC domain-containing protein</fullName>
    </recommendedName>
</protein>
<keyword evidence="3" id="KW-1185">Reference proteome</keyword>
<feature type="region of interest" description="Disordered" evidence="1">
    <location>
        <begin position="241"/>
        <end position="304"/>
    </location>
</feature>
<dbReference type="RefSeq" id="XP_018005450.1">
    <property type="nucleotide sequence ID" value="XM_018146473.1"/>
</dbReference>
<evidence type="ECO:0008006" key="4">
    <source>
        <dbReference type="Google" id="ProtNLM"/>
    </source>
</evidence>
<feature type="compositionally biased region" description="Polar residues" evidence="1">
    <location>
        <begin position="20"/>
        <end position="34"/>
    </location>
</feature>
<dbReference type="Proteomes" id="UP000038010">
    <property type="component" value="Unassembled WGS sequence"/>
</dbReference>
<organism evidence="2 3">
    <name type="scientific">Cyphellophora attinorum</name>
    <dbReference type="NCBI Taxonomy" id="1664694"/>
    <lineage>
        <taxon>Eukaryota</taxon>
        <taxon>Fungi</taxon>
        <taxon>Dikarya</taxon>
        <taxon>Ascomycota</taxon>
        <taxon>Pezizomycotina</taxon>
        <taxon>Eurotiomycetes</taxon>
        <taxon>Chaetothyriomycetidae</taxon>
        <taxon>Chaetothyriales</taxon>
        <taxon>Cyphellophoraceae</taxon>
        <taxon>Cyphellophora</taxon>
    </lineage>
</organism>
<dbReference type="AlphaFoldDB" id="A0A0N1I158"/>
<accession>A0A0N1I158</accession>
<dbReference type="PANTHER" id="PTHR41813:SF2">
    <property type="entry name" value="REGULATOR PAB1642, PUTATIVE (AFU_ORTHOLOGUE AFUA_3G11955)-RELATED"/>
    <property type="match status" value="1"/>
</dbReference>
<proteinExistence type="predicted"/>
<reference evidence="2 3" key="1">
    <citation type="submission" date="2015-06" db="EMBL/GenBank/DDBJ databases">
        <title>Draft genome of the ant-associated black yeast Phialophora attae CBS 131958.</title>
        <authorList>
            <person name="Moreno L.F."/>
            <person name="Stielow B.J."/>
            <person name="de Hoog S."/>
            <person name="Vicente V.A."/>
            <person name="Weiss V.A."/>
            <person name="de Vries M."/>
            <person name="Cruz L.M."/>
            <person name="Souza E.M."/>
        </authorList>
    </citation>
    <scope>NUCLEOTIDE SEQUENCE [LARGE SCALE GENOMIC DNA]</scope>
    <source>
        <strain evidence="2 3">CBS 131958</strain>
    </source>
</reference>
<dbReference type="CDD" id="cd19357">
    <property type="entry name" value="TenA_E_At3g16990-like"/>
    <property type="match status" value="1"/>
</dbReference>
<dbReference type="EMBL" id="LFJN01000001">
    <property type="protein sequence ID" value="KPI45487.1"/>
    <property type="molecule type" value="Genomic_DNA"/>
</dbReference>
<dbReference type="SUPFAM" id="SSF48613">
    <property type="entry name" value="Heme oxygenase-like"/>
    <property type="match status" value="1"/>
</dbReference>
<evidence type="ECO:0000256" key="1">
    <source>
        <dbReference type="SAM" id="MobiDB-lite"/>
    </source>
</evidence>
<dbReference type="InterPro" id="IPR016084">
    <property type="entry name" value="Haem_Oase-like_multi-hlx"/>
</dbReference>
<name>A0A0N1I158_9EURO</name>
<gene>
    <name evidence="2" type="ORF">AB675_619</name>
</gene>
<feature type="compositionally biased region" description="Polar residues" evidence="1">
    <location>
        <begin position="270"/>
        <end position="290"/>
    </location>
</feature>
<dbReference type="PANTHER" id="PTHR41813">
    <property type="entry name" value="REGULATOR PAB1642, PUTATIVE (AFU_ORTHOLOGUE AFUA_3G11955)-RELATED"/>
    <property type="match status" value="1"/>
</dbReference>
<evidence type="ECO:0000313" key="2">
    <source>
        <dbReference type="EMBL" id="KPI45487.1"/>
    </source>
</evidence>
<comment type="caution">
    <text evidence="2">The sequence shown here is derived from an EMBL/GenBank/DDBJ whole genome shotgun (WGS) entry which is preliminary data.</text>
</comment>
<dbReference type="OrthoDB" id="37730at2759"/>